<dbReference type="InterPro" id="IPR012337">
    <property type="entry name" value="RNaseH-like_sf"/>
</dbReference>
<dbReference type="SMART" id="SM00597">
    <property type="entry name" value="ZnF_TTF"/>
    <property type="match status" value="1"/>
</dbReference>
<dbReference type="Proteomes" id="UP001151287">
    <property type="component" value="Unassembled WGS sequence"/>
</dbReference>
<keyword evidence="3" id="KW-1185">Reference proteome</keyword>
<dbReference type="InterPro" id="IPR025398">
    <property type="entry name" value="DUF4371"/>
</dbReference>
<dbReference type="InterPro" id="IPR055298">
    <property type="entry name" value="AtLOH3-like"/>
</dbReference>
<feature type="domain" description="TTF-type" evidence="1">
    <location>
        <begin position="71"/>
        <end position="167"/>
    </location>
</feature>
<proteinExistence type="predicted"/>
<gene>
    <name evidence="2" type="ORF">LUZ63_017737</name>
</gene>
<evidence type="ECO:0000313" key="2">
    <source>
        <dbReference type="EMBL" id="KAJ1686347.1"/>
    </source>
</evidence>
<dbReference type="InterPro" id="IPR008906">
    <property type="entry name" value="HATC_C_dom"/>
</dbReference>
<protein>
    <recommendedName>
        <fullName evidence="1">TTF-type domain-containing protein</fullName>
    </recommendedName>
</protein>
<dbReference type="AlphaFoldDB" id="A0A9Q0C342"/>
<dbReference type="SUPFAM" id="SSF53098">
    <property type="entry name" value="Ribonuclease H-like"/>
    <property type="match status" value="1"/>
</dbReference>
<sequence length="776" mass="88615">MAALGNASNQGSSKFSRIDFNAFDPPSDPGTRPQICEYHPNDREGVRRSYLAKGPCQPKLHDFEGREIGSRLRGFNPRWYDDFGSWLEYNMEKKAVYCFFCFLFKPELGGRKGGGDSFVVTGWKVWNKGKEALLSHIGKKNSIHMQNELKARALLNQRQSISSFFGRQTEKMRNDYRVRMNASLDCIWYLLRQGMAFRAHDESANSKNKGNFLELVKFLADHNTDVKSVALENAPKNLQLTSADFQKEMVHAAAYETTNAIIRELGDELFAILVDESRDVSCKEQMALVIRFVRRDGSTVERFLGIVHVLNTAAATLKVALESKLAEHSLSLSRVRGQGYDGASNMRGEFNGLKSLILKTNSSAYYVHCFAHQLQLTLVAVANSHIDVAHLFALTDKIQNTVGASCKRQDMLRERQAAEIAKALNNGEKETGKGRNQEIGLSRTGATRWGSHYGTVNNVIDLFTPILDVLEMIEEEAVDFKQKGEAKILLDGLPSFDCVFVLHLMRDVLGLTNVLSQALQKKDQDIVNAIGLVKVAKLQLQRMREDGWDPLLQKVSLFCNKHNISIPNMEAKFITRGRPRRRSEEMTNLHRYRVEIFYTILDMQLKELNDRFDEISSKLLLCVACLNPRDAFQAFNKGMLIKLASFYPREFENIDMATLGYQLDSYIIDVRLDERFHEIRDLNELSKMLVETKKNLTFPYVYLLLKLALLLPVATASVERAFSAMNLIKTKLRNRMGDTWMNDCLVTYIEREVFNEIPNEPIMQNYQKMKTRRELL</sequence>
<dbReference type="Pfam" id="PF14291">
    <property type="entry name" value="DUF4371"/>
    <property type="match status" value="1"/>
</dbReference>
<dbReference type="OrthoDB" id="1928493at2759"/>
<comment type="caution">
    <text evidence="2">The sequence shown here is derived from an EMBL/GenBank/DDBJ whole genome shotgun (WGS) entry which is preliminary data.</text>
</comment>
<reference evidence="2" key="1">
    <citation type="journal article" date="2022" name="Cell">
        <title>Repeat-based holocentromeres influence genome architecture and karyotype evolution.</title>
        <authorList>
            <person name="Hofstatter P.G."/>
            <person name="Thangavel G."/>
            <person name="Lux T."/>
            <person name="Neumann P."/>
            <person name="Vondrak T."/>
            <person name="Novak P."/>
            <person name="Zhang M."/>
            <person name="Costa L."/>
            <person name="Castellani M."/>
            <person name="Scott A."/>
            <person name="Toegelov H."/>
            <person name="Fuchs J."/>
            <person name="Mata-Sucre Y."/>
            <person name="Dias Y."/>
            <person name="Vanzela A.L.L."/>
            <person name="Huettel B."/>
            <person name="Almeida C.C.S."/>
            <person name="Simkova H."/>
            <person name="Souza G."/>
            <person name="Pedrosa-Harand A."/>
            <person name="Macas J."/>
            <person name="Mayer K.F.X."/>
            <person name="Houben A."/>
            <person name="Marques A."/>
        </authorList>
    </citation>
    <scope>NUCLEOTIDE SEQUENCE</scope>
    <source>
        <strain evidence="2">RhyBre1mFocal</strain>
    </source>
</reference>
<name>A0A9Q0C342_9POAL</name>
<dbReference type="PANTHER" id="PTHR11697:SF230">
    <property type="entry name" value="ZINC FINGER, MYM DOMAIN CONTAINING 1"/>
    <property type="match status" value="1"/>
</dbReference>
<dbReference type="PANTHER" id="PTHR11697">
    <property type="entry name" value="GENERAL TRANSCRIPTION FACTOR 2-RELATED ZINC FINGER PROTEIN"/>
    <property type="match status" value="1"/>
</dbReference>
<dbReference type="Pfam" id="PF05699">
    <property type="entry name" value="Dimer_Tnp_hAT"/>
    <property type="match status" value="1"/>
</dbReference>
<evidence type="ECO:0000313" key="3">
    <source>
        <dbReference type="Proteomes" id="UP001151287"/>
    </source>
</evidence>
<organism evidence="2 3">
    <name type="scientific">Rhynchospora breviuscula</name>
    <dbReference type="NCBI Taxonomy" id="2022672"/>
    <lineage>
        <taxon>Eukaryota</taxon>
        <taxon>Viridiplantae</taxon>
        <taxon>Streptophyta</taxon>
        <taxon>Embryophyta</taxon>
        <taxon>Tracheophyta</taxon>
        <taxon>Spermatophyta</taxon>
        <taxon>Magnoliopsida</taxon>
        <taxon>Liliopsida</taxon>
        <taxon>Poales</taxon>
        <taxon>Cyperaceae</taxon>
        <taxon>Cyperoideae</taxon>
        <taxon>Rhynchosporeae</taxon>
        <taxon>Rhynchospora</taxon>
    </lineage>
</organism>
<dbReference type="GO" id="GO:0046983">
    <property type="term" value="F:protein dimerization activity"/>
    <property type="evidence" value="ECO:0007669"/>
    <property type="project" value="InterPro"/>
</dbReference>
<dbReference type="EMBL" id="JAMQYH010000005">
    <property type="protein sequence ID" value="KAJ1686347.1"/>
    <property type="molecule type" value="Genomic_DNA"/>
</dbReference>
<evidence type="ECO:0000259" key="1">
    <source>
        <dbReference type="SMART" id="SM00597"/>
    </source>
</evidence>
<accession>A0A9Q0C342</accession>
<dbReference type="InterPro" id="IPR006580">
    <property type="entry name" value="Znf_TTF"/>
</dbReference>